<keyword evidence="1" id="KW-1133">Transmembrane helix</keyword>
<evidence type="ECO:0000256" key="1">
    <source>
        <dbReference type="SAM" id="Phobius"/>
    </source>
</evidence>
<protein>
    <submittedName>
        <fullName evidence="3">DUF4190 domain-containing protein</fullName>
    </submittedName>
</protein>
<dbReference type="RefSeq" id="WP_089593463.1">
    <property type="nucleotide sequence ID" value="NZ_CP165735.1"/>
</dbReference>
<evidence type="ECO:0000259" key="2">
    <source>
        <dbReference type="Pfam" id="PF13828"/>
    </source>
</evidence>
<accession>A0AB39YUE4</accession>
<proteinExistence type="predicted"/>
<sequence>MSTEIVQANHTEASTQPINRQALVAAAMAVLALVGLFFAGMAVIAVFVVGAGHVALNQIQQRGERGRGFAIAALVVGYGIGVLSLGSALIFAFTSAG</sequence>
<name>A0AB39YUE4_9MICC</name>
<reference evidence="3" key="1">
    <citation type="submission" date="2024-07" db="EMBL/GenBank/DDBJ databases">
        <authorList>
            <person name="Li J."/>
            <person name="Wei H."/>
            <person name="Ma J."/>
        </authorList>
    </citation>
    <scope>NUCLEOTIDE SEQUENCE</scope>
    <source>
        <strain evidence="3">AMU7</strain>
    </source>
</reference>
<keyword evidence="1" id="KW-0812">Transmembrane</keyword>
<gene>
    <name evidence="3" type="ORF">ABQM86_03175</name>
</gene>
<dbReference type="AlphaFoldDB" id="A0AB39YUE4"/>
<feature type="transmembrane region" description="Helical" evidence="1">
    <location>
        <begin position="68"/>
        <end position="93"/>
    </location>
</feature>
<keyword evidence="1" id="KW-0472">Membrane</keyword>
<organism evidence="3">
    <name type="scientific">Paenarthrobacter sp. AMU7</name>
    <dbReference type="NCBI Taxonomy" id="3162492"/>
    <lineage>
        <taxon>Bacteria</taxon>
        <taxon>Bacillati</taxon>
        <taxon>Actinomycetota</taxon>
        <taxon>Actinomycetes</taxon>
        <taxon>Micrococcales</taxon>
        <taxon>Micrococcaceae</taxon>
        <taxon>Paenarthrobacter</taxon>
    </lineage>
</organism>
<feature type="domain" description="DUF4190" evidence="2">
    <location>
        <begin position="26"/>
        <end position="78"/>
    </location>
</feature>
<dbReference type="Pfam" id="PF13828">
    <property type="entry name" value="DUF4190"/>
    <property type="match status" value="1"/>
</dbReference>
<dbReference type="EMBL" id="CP165735">
    <property type="protein sequence ID" value="XDV72202.1"/>
    <property type="molecule type" value="Genomic_DNA"/>
</dbReference>
<feature type="transmembrane region" description="Helical" evidence="1">
    <location>
        <begin position="23"/>
        <end position="56"/>
    </location>
</feature>
<evidence type="ECO:0000313" key="3">
    <source>
        <dbReference type="EMBL" id="XDV72202.1"/>
    </source>
</evidence>
<dbReference type="InterPro" id="IPR025241">
    <property type="entry name" value="DUF4190"/>
</dbReference>